<evidence type="ECO:0000256" key="3">
    <source>
        <dbReference type="ARBA" id="ARBA00022801"/>
    </source>
</evidence>
<dbReference type="SMART" id="SM00020">
    <property type="entry name" value="Tryp_SPc"/>
    <property type="match status" value="1"/>
</dbReference>
<dbReference type="InterPro" id="IPR043504">
    <property type="entry name" value="Peptidase_S1_PA_chymotrypsin"/>
</dbReference>
<feature type="chain" id="PRO_5045507663" evidence="6">
    <location>
        <begin position="31"/>
        <end position="265"/>
    </location>
</feature>
<proteinExistence type="inferred from homology"/>
<keyword evidence="4" id="KW-0720">Serine protease</keyword>
<feature type="domain" description="Peptidase S1" evidence="7">
    <location>
        <begin position="31"/>
        <end position="264"/>
    </location>
</feature>
<evidence type="ECO:0000259" key="7">
    <source>
        <dbReference type="PROSITE" id="PS50240"/>
    </source>
</evidence>
<keyword evidence="2" id="KW-0645">Protease</keyword>
<dbReference type="Proteomes" id="UP001652621">
    <property type="component" value="Unplaced"/>
</dbReference>
<keyword evidence="5" id="KW-1015">Disulfide bond</keyword>
<dbReference type="PANTHER" id="PTHR24276:SF91">
    <property type="entry name" value="AT26814P-RELATED"/>
    <property type="match status" value="1"/>
</dbReference>
<keyword evidence="6" id="KW-0732">Signal</keyword>
<dbReference type="InterPro" id="IPR001314">
    <property type="entry name" value="Peptidase_S1A"/>
</dbReference>
<dbReference type="PANTHER" id="PTHR24276">
    <property type="entry name" value="POLYSERASE-RELATED"/>
    <property type="match status" value="1"/>
</dbReference>
<evidence type="ECO:0000256" key="4">
    <source>
        <dbReference type="ARBA" id="ARBA00022825"/>
    </source>
</evidence>
<keyword evidence="3" id="KW-0378">Hydrolase</keyword>
<dbReference type="InterPro" id="IPR050430">
    <property type="entry name" value="Peptidase_S1"/>
</dbReference>
<dbReference type="Gene3D" id="2.40.10.10">
    <property type="entry name" value="Trypsin-like serine proteases"/>
    <property type="match status" value="1"/>
</dbReference>
<sequence length="265" mass="28967">MGYNGKISLLLSVSLHVIFYIILSSHQVAAIIPGSQNASITIDQVPYTVQLRERNDKHACGGTLIAPQFVVTAAHCFEKYGIGHFKIVAGTTSAKEQNVVVNIKRLFIHPLYESGFANYDVAVLKLNRPIFGEHVDAIELCDEDTVLEEGEMLRISGWGKQADDELAKPAETLQSVLIPIMSDVKCAAIYDEEESDVEKVSDEMVCAHGAEGEDACQGDSGGPAVYNGQLCAVISWGRDCGSDEYPGVYVRIDSVRDFIEHCLKQ</sequence>
<evidence type="ECO:0000256" key="6">
    <source>
        <dbReference type="SAM" id="SignalP"/>
    </source>
</evidence>
<accession>A0ABM3V6R6</accession>
<dbReference type="InterPro" id="IPR001254">
    <property type="entry name" value="Trypsin_dom"/>
</dbReference>
<reference evidence="9" key="1">
    <citation type="submission" date="2025-08" db="UniProtKB">
        <authorList>
            <consortium name="RefSeq"/>
        </authorList>
    </citation>
    <scope>IDENTIFICATION</scope>
    <source>
        <strain evidence="9">Aabys</strain>
        <tissue evidence="9">Whole body</tissue>
    </source>
</reference>
<dbReference type="GeneID" id="131803787"/>
<dbReference type="PROSITE" id="PS50240">
    <property type="entry name" value="TRYPSIN_DOM"/>
    <property type="match status" value="1"/>
</dbReference>
<dbReference type="SUPFAM" id="SSF50494">
    <property type="entry name" value="Trypsin-like serine proteases"/>
    <property type="match status" value="1"/>
</dbReference>
<comment type="similarity">
    <text evidence="1">Belongs to the peptidase S1 family.</text>
</comment>
<evidence type="ECO:0000313" key="9">
    <source>
        <dbReference type="RefSeq" id="XP_058981474.1"/>
    </source>
</evidence>
<name>A0ABM3V6R6_MUSDO</name>
<dbReference type="PRINTS" id="PR00722">
    <property type="entry name" value="CHYMOTRYPSIN"/>
</dbReference>
<dbReference type="Pfam" id="PF00089">
    <property type="entry name" value="Trypsin"/>
    <property type="match status" value="1"/>
</dbReference>
<dbReference type="InterPro" id="IPR018114">
    <property type="entry name" value="TRYPSIN_HIS"/>
</dbReference>
<evidence type="ECO:0000256" key="2">
    <source>
        <dbReference type="ARBA" id="ARBA00022670"/>
    </source>
</evidence>
<dbReference type="PROSITE" id="PS00134">
    <property type="entry name" value="TRYPSIN_HIS"/>
    <property type="match status" value="1"/>
</dbReference>
<protein>
    <submittedName>
        <fullName evidence="9">Trypsin 3A1-like</fullName>
    </submittedName>
</protein>
<keyword evidence="8" id="KW-1185">Reference proteome</keyword>
<organism evidence="8 9">
    <name type="scientific">Musca domestica</name>
    <name type="common">House fly</name>
    <dbReference type="NCBI Taxonomy" id="7370"/>
    <lineage>
        <taxon>Eukaryota</taxon>
        <taxon>Metazoa</taxon>
        <taxon>Ecdysozoa</taxon>
        <taxon>Arthropoda</taxon>
        <taxon>Hexapoda</taxon>
        <taxon>Insecta</taxon>
        <taxon>Pterygota</taxon>
        <taxon>Neoptera</taxon>
        <taxon>Endopterygota</taxon>
        <taxon>Diptera</taxon>
        <taxon>Brachycera</taxon>
        <taxon>Muscomorpha</taxon>
        <taxon>Muscoidea</taxon>
        <taxon>Muscidae</taxon>
        <taxon>Musca</taxon>
    </lineage>
</organism>
<feature type="signal peptide" evidence="6">
    <location>
        <begin position="1"/>
        <end position="30"/>
    </location>
</feature>
<dbReference type="InterPro" id="IPR009003">
    <property type="entry name" value="Peptidase_S1_PA"/>
</dbReference>
<evidence type="ECO:0000313" key="8">
    <source>
        <dbReference type="Proteomes" id="UP001652621"/>
    </source>
</evidence>
<dbReference type="CDD" id="cd00190">
    <property type="entry name" value="Tryp_SPc"/>
    <property type="match status" value="1"/>
</dbReference>
<evidence type="ECO:0000256" key="5">
    <source>
        <dbReference type="ARBA" id="ARBA00023157"/>
    </source>
</evidence>
<evidence type="ECO:0000256" key="1">
    <source>
        <dbReference type="ARBA" id="ARBA00007664"/>
    </source>
</evidence>
<gene>
    <name evidence="9" type="primary">LOC131803787</name>
</gene>
<dbReference type="RefSeq" id="XP_058981474.1">
    <property type="nucleotide sequence ID" value="XM_059125491.1"/>
</dbReference>